<keyword evidence="6 9" id="KW-0694">RNA-binding</keyword>
<keyword evidence="7" id="KW-1015">Disulfide bond</keyword>
<dbReference type="HAMAP" id="MF_00144">
    <property type="entry name" value="tRNA_thiouridyl_MnmA"/>
    <property type="match status" value="1"/>
</dbReference>
<comment type="similarity">
    <text evidence="9">Belongs to the MnmA/TRMU family.</text>
</comment>
<dbReference type="NCBIfam" id="NF001138">
    <property type="entry name" value="PRK00143.1"/>
    <property type="match status" value="1"/>
</dbReference>
<dbReference type="InterPro" id="IPR046885">
    <property type="entry name" value="MnmA-like_C"/>
</dbReference>
<dbReference type="GO" id="GO:0008168">
    <property type="term" value="F:methyltransferase activity"/>
    <property type="evidence" value="ECO:0007669"/>
    <property type="project" value="UniProtKB-KW"/>
</dbReference>
<feature type="active site" description="Cysteine persulfide intermediate" evidence="9">
    <location>
        <position position="190"/>
    </location>
</feature>
<comment type="caution">
    <text evidence="12">The sequence shown here is derived from an EMBL/GenBank/DDBJ whole genome shotgun (WGS) entry which is preliminary data.</text>
</comment>
<dbReference type="AlphaFoldDB" id="Q1JYQ1"/>
<keyword evidence="9" id="KW-0963">Cytoplasm</keyword>
<evidence type="ECO:0000256" key="5">
    <source>
        <dbReference type="ARBA" id="ARBA00022840"/>
    </source>
</evidence>
<name>Q1JYQ1_DESA6</name>
<comment type="subcellular location">
    <subcellularLocation>
        <location evidence="9">Cytoplasm</location>
    </subcellularLocation>
</comment>
<evidence type="ECO:0000256" key="4">
    <source>
        <dbReference type="ARBA" id="ARBA00022741"/>
    </source>
</evidence>
<feature type="active site" description="Nucleophile" evidence="9">
    <location>
        <position position="94"/>
    </location>
</feature>
<dbReference type="GO" id="GO:0005524">
    <property type="term" value="F:ATP binding"/>
    <property type="evidence" value="ECO:0007669"/>
    <property type="project" value="UniProtKB-KW"/>
</dbReference>
<evidence type="ECO:0000313" key="13">
    <source>
        <dbReference type="Proteomes" id="UP000005695"/>
    </source>
</evidence>
<feature type="domain" description="tRNA-specific 2-thiouridylase MnmA-like C-terminal" evidence="10">
    <location>
        <begin position="270"/>
        <end position="344"/>
    </location>
</feature>
<dbReference type="PANTHER" id="PTHR11933:SF5">
    <property type="entry name" value="MITOCHONDRIAL TRNA-SPECIFIC 2-THIOURIDYLASE 1"/>
    <property type="match status" value="1"/>
</dbReference>
<reference evidence="12" key="1">
    <citation type="submission" date="2006-05" db="EMBL/GenBank/DDBJ databases">
        <title>Annotation of the draft genome assembly of Desulfuromonas acetoxidans DSM 684.</title>
        <authorList>
            <consortium name="US DOE Joint Genome Institute (JGI-ORNL)"/>
            <person name="Larimer F."/>
            <person name="Land M."/>
            <person name="Hauser L."/>
        </authorList>
    </citation>
    <scope>NUCLEOTIDE SEQUENCE [LARGE SCALE GENOMIC DNA]</scope>
    <source>
        <strain evidence="12">DSM 684</strain>
    </source>
</reference>
<feature type="region of interest" description="Interaction with tRNA" evidence="9">
    <location>
        <begin position="140"/>
        <end position="142"/>
    </location>
</feature>
<comment type="caution">
    <text evidence="9">Lacks conserved residue(s) required for the propagation of feature annotation.</text>
</comment>
<dbReference type="Proteomes" id="UP000005695">
    <property type="component" value="Unassembled WGS sequence"/>
</dbReference>
<dbReference type="CDD" id="cd01998">
    <property type="entry name" value="MnmA_TRMU-like"/>
    <property type="match status" value="1"/>
</dbReference>
<proteinExistence type="inferred from homology"/>
<dbReference type="SUPFAM" id="SSF52402">
    <property type="entry name" value="Adenine nucleotide alpha hydrolases-like"/>
    <property type="match status" value="1"/>
</dbReference>
<dbReference type="RefSeq" id="WP_006001036.1">
    <property type="nucleotide sequence ID" value="NZ_AAEW02000011.1"/>
</dbReference>
<evidence type="ECO:0000256" key="3">
    <source>
        <dbReference type="ARBA" id="ARBA00022694"/>
    </source>
</evidence>
<dbReference type="OrthoDB" id="9800696at2"/>
<dbReference type="EC" id="2.8.1.13" evidence="9"/>
<gene>
    <name evidence="9" type="primary">mnmA</name>
    <name evidence="12" type="ORF">Dace_1028</name>
</gene>
<dbReference type="EMBL" id="AAEW02000011">
    <property type="protein sequence ID" value="EAT15364.1"/>
    <property type="molecule type" value="Genomic_DNA"/>
</dbReference>
<dbReference type="NCBIfam" id="TIGR00420">
    <property type="entry name" value="trmU"/>
    <property type="match status" value="1"/>
</dbReference>
<dbReference type="Gene3D" id="3.40.50.620">
    <property type="entry name" value="HUPs"/>
    <property type="match status" value="1"/>
</dbReference>
<sequence length="346" mass="38957">MKKNTVLVAMSGGVDSSVTAALLIDQGYEVIGAHMRLLPGDQSIQGEADARRIAEELEIPFHSLDCRDTFNAAIIGDFCREYRAGRTPNPCVRCNQQFKFGALFALADELGADYLATGHYARIDRQKDHVRLCRGLYKQKDQSYFLFVLSAAQLKRVLFPLGGLTKPEVRNLAEKYHLSSRKKSESQDICFVPDNDYIGFLERYDSPWPDHGEIVHINGKVLGTHHGTHRYTIGQRRGLGIGWTEPLYVIELDAEQQRVIVGEKAALQRDRLQVRDVTWSVPPQHTSLRVDCRIRYRHHPAMATLSIRPNGDVDVVFDEPQYGVTPGQCAVFYDDDCVLGGGWITV</sequence>
<feature type="binding site" evidence="9">
    <location>
        <position position="118"/>
    </location>
    <ligand>
        <name>ATP</name>
        <dbReference type="ChEBI" id="CHEBI:30616"/>
    </ligand>
</feature>
<feature type="domain" description="tRNA-specific 2-thiouridylase MnmA-like central" evidence="11">
    <location>
        <begin position="200"/>
        <end position="263"/>
    </location>
</feature>
<feature type="region of interest" description="Interaction with tRNA" evidence="9">
    <location>
        <begin position="295"/>
        <end position="296"/>
    </location>
</feature>
<keyword evidence="3 9" id="KW-0819">tRNA processing</keyword>
<dbReference type="PANTHER" id="PTHR11933">
    <property type="entry name" value="TRNA 5-METHYLAMINOMETHYL-2-THIOURIDYLATE -METHYLTRANSFERASE"/>
    <property type="match status" value="1"/>
</dbReference>
<keyword evidence="2 9" id="KW-0808">Transferase</keyword>
<dbReference type="InterPro" id="IPR023382">
    <property type="entry name" value="MnmA-like_central_sf"/>
</dbReference>
<dbReference type="InterPro" id="IPR046884">
    <property type="entry name" value="MnmA-like_central"/>
</dbReference>
<dbReference type="GO" id="GO:0032259">
    <property type="term" value="P:methylation"/>
    <property type="evidence" value="ECO:0007669"/>
    <property type="project" value="UniProtKB-KW"/>
</dbReference>
<keyword evidence="5 9" id="KW-0067">ATP-binding</keyword>
<dbReference type="InterPro" id="IPR004506">
    <property type="entry name" value="MnmA-like"/>
</dbReference>
<keyword evidence="4 9" id="KW-0547">Nucleotide-binding</keyword>
<dbReference type="GO" id="GO:0005737">
    <property type="term" value="C:cytoplasm"/>
    <property type="evidence" value="ECO:0007669"/>
    <property type="project" value="UniProtKB-SubCell"/>
</dbReference>
<dbReference type="Pfam" id="PF20258">
    <property type="entry name" value="tRNA_Me_trans_C"/>
    <property type="match status" value="1"/>
</dbReference>
<comment type="function">
    <text evidence="9">Catalyzes the 2-thiolation of uridine at the wobble position (U34) of tRNA, leading to the formation of s(2)U34.</text>
</comment>
<dbReference type="GO" id="GO:0103016">
    <property type="term" value="F:tRNA-uridine 2-sulfurtransferase activity"/>
    <property type="evidence" value="ECO:0007669"/>
    <property type="project" value="UniProtKB-EC"/>
</dbReference>
<dbReference type="GO" id="GO:0000049">
    <property type="term" value="F:tRNA binding"/>
    <property type="evidence" value="ECO:0007669"/>
    <property type="project" value="UniProtKB-KW"/>
</dbReference>
<evidence type="ECO:0000256" key="6">
    <source>
        <dbReference type="ARBA" id="ARBA00022884"/>
    </source>
</evidence>
<comment type="catalytic activity">
    <reaction evidence="8 9">
        <text>S-sulfanyl-L-cysteinyl-[protein] + uridine(34) in tRNA + AH2 + ATP = 2-thiouridine(34) in tRNA + L-cysteinyl-[protein] + A + AMP + diphosphate + H(+)</text>
        <dbReference type="Rhea" id="RHEA:47032"/>
        <dbReference type="Rhea" id="RHEA-COMP:10131"/>
        <dbReference type="Rhea" id="RHEA-COMP:11726"/>
        <dbReference type="Rhea" id="RHEA-COMP:11727"/>
        <dbReference type="Rhea" id="RHEA-COMP:11728"/>
        <dbReference type="ChEBI" id="CHEBI:13193"/>
        <dbReference type="ChEBI" id="CHEBI:15378"/>
        <dbReference type="ChEBI" id="CHEBI:17499"/>
        <dbReference type="ChEBI" id="CHEBI:29950"/>
        <dbReference type="ChEBI" id="CHEBI:30616"/>
        <dbReference type="ChEBI" id="CHEBI:33019"/>
        <dbReference type="ChEBI" id="CHEBI:61963"/>
        <dbReference type="ChEBI" id="CHEBI:65315"/>
        <dbReference type="ChEBI" id="CHEBI:87170"/>
        <dbReference type="ChEBI" id="CHEBI:456215"/>
        <dbReference type="EC" id="2.8.1.13"/>
    </reaction>
</comment>
<evidence type="ECO:0000256" key="7">
    <source>
        <dbReference type="ARBA" id="ARBA00023157"/>
    </source>
</evidence>
<keyword evidence="12" id="KW-0489">Methyltransferase</keyword>
<evidence type="ECO:0000256" key="9">
    <source>
        <dbReference type="HAMAP-Rule" id="MF_00144"/>
    </source>
</evidence>
<dbReference type="GO" id="GO:0002143">
    <property type="term" value="P:tRNA wobble position uridine thiolation"/>
    <property type="evidence" value="ECO:0007669"/>
    <property type="project" value="TreeGrafter"/>
</dbReference>
<dbReference type="Gene3D" id="2.30.30.280">
    <property type="entry name" value="Adenine nucleotide alpha hydrolases-like domains"/>
    <property type="match status" value="1"/>
</dbReference>
<dbReference type="Pfam" id="PF03054">
    <property type="entry name" value="tRNA_Me_trans"/>
    <property type="match status" value="1"/>
</dbReference>
<keyword evidence="1 9" id="KW-0820">tRNA-binding</keyword>
<evidence type="ECO:0000256" key="2">
    <source>
        <dbReference type="ARBA" id="ARBA00022679"/>
    </source>
</evidence>
<evidence type="ECO:0000256" key="8">
    <source>
        <dbReference type="ARBA" id="ARBA00051542"/>
    </source>
</evidence>
<evidence type="ECO:0000259" key="10">
    <source>
        <dbReference type="Pfam" id="PF20258"/>
    </source>
</evidence>
<feature type="binding site" evidence="9">
    <location>
        <begin position="9"/>
        <end position="16"/>
    </location>
    <ligand>
        <name>ATP</name>
        <dbReference type="ChEBI" id="CHEBI:30616"/>
    </ligand>
</feature>
<feature type="binding site" evidence="9">
    <location>
        <position position="35"/>
    </location>
    <ligand>
        <name>ATP</name>
        <dbReference type="ChEBI" id="CHEBI:30616"/>
    </ligand>
</feature>
<evidence type="ECO:0000256" key="1">
    <source>
        <dbReference type="ARBA" id="ARBA00022555"/>
    </source>
</evidence>
<reference evidence="12" key="2">
    <citation type="submission" date="2006-05" db="EMBL/GenBank/DDBJ databases">
        <title>Sequencing of the draft genome and assembly of Desulfuromonas acetoxidans DSM 684.</title>
        <authorList>
            <consortium name="US DOE Joint Genome Institute (JGI-PGF)"/>
            <person name="Copeland A."/>
            <person name="Lucas S."/>
            <person name="Lapidus A."/>
            <person name="Barry K."/>
            <person name="Detter J.C."/>
            <person name="Glavina del Rio T."/>
            <person name="Hammon N."/>
            <person name="Israni S."/>
            <person name="Dalin E."/>
            <person name="Tice H."/>
            <person name="Bruce D."/>
            <person name="Pitluck S."/>
            <person name="Richardson P."/>
        </authorList>
    </citation>
    <scope>NUCLEOTIDE SEQUENCE [LARGE SCALE GENOMIC DNA]</scope>
    <source>
        <strain evidence="12">DSM 684</strain>
    </source>
</reference>
<feature type="site" description="Interaction with tRNA" evidence="9">
    <location>
        <position position="119"/>
    </location>
</feature>
<organism evidence="12 13">
    <name type="scientific">Desulfuromonas acetoxidans (strain DSM 684 / 11070)</name>
    <dbReference type="NCBI Taxonomy" id="281689"/>
    <lineage>
        <taxon>Bacteria</taxon>
        <taxon>Pseudomonadati</taxon>
        <taxon>Thermodesulfobacteriota</taxon>
        <taxon>Desulfuromonadia</taxon>
        <taxon>Desulfuromonadales</taxon>
        <taxon>Desulfuromonadaceae</taxon>
        <taxon>Desulfuromonas</taxon>
    </lineage>
</organism>
<dbReference type="InterPro" id="IPR014729">
    <property type="entry name" value="Rossmann-like_a/b/a_fold"/>
</dbReference>
<feature type="site" description="Interaction with tRNA" evidence="9">
    <location>
        <position position="328"/>
    </location>
</feature>
<protein>
    <recommendedName>
        <fullName evidence="9">tRNA-specific 2-thiouridylase MnmA</fullName>
        <ecNumber evidence="9">2.8.1.13</ecNumber>
    </recommendedName>
</protein>
<keyword evidence="13" id="KW-1185">Reference proteome</keyword>
<dbReference type="Pfam" id="PF20259">
    <property type="entry name" value="tRNA_Me_trans_M"/>
    <property type="match status" value="1"/>
</dbReference>
<evidence type="ECO:0000259" key="11">
    <source>
        <dbReference type="Pfam" id="PF20259"/>
    </source>
</evidence>
<evidence type="ECO:0000313" key="12">
    <source>
        <dbReference type="EMBL" id="EAT15364.1"/>
    </source>
</evidence>
<accession>Q1JYQ1</accession>
<dbReference type="Gene3D" id="2.40.30.10">
    <property type="entry name" value="Translation factors"/>
    <property type="match status" value="1"/>
</dbReference>
<dbReference type="FunFam" id="2.30.30.280:FF:000001">
    <property type="entry name" value="tRNA-specific 2-thiouridylase MnmA"/>
    <property type="match status" value="1"/>
</dbReference>